<evidence type="ECO:0000259" key="4">
    <source>
        <dbReference type="Pfam" id="PF09994"/>
    </source>
</evidence>
<dbReference type="InterPro" id="IPR029058">
    <property type="entry name" value="AB_hydrolase_fold"/>
</dbReference>
<evidence type="ECO:0000313" key="6">
    <source>
        <dbReference type="Proteomes" id="UP000308768"/>
    </source>
</evidence>
<dbReference type="PANTHER" id="PTHR33840">
    <property type="match status" value="1"/>
</dbReference>
<dbReference type="GO" id="GO:0016491">
    <property type="term" value="F:oxidoreductase activity"/>
    <property type="evidence" value="ECO:0007669"/>
    <property type="project" value="UniProtKB-KW"/>
</dbReference>
<comment type="caution">
    <text evidence="5">The sequence shown here is derived from an EMBL/GenBank/DDBJ whole genome shotgun (WGS) entry which is preliminary data.</text>
</comment>
<dbReference type="InterPro" id="IPR018712">
    <property type="entry name" value="Tle1-like_cat"/>
</dbReference>
<accession>A0A4U0WSU9</accession>
<feature type="domain" description="T6SS Phospholipase effector Tle1-like catalytic" evidence="4">
    <location>
        <begin position="229"/>
        <end position="526"/>
    </location>
</feature>
<dbReference type="EMBL" id="NAJN01000999">
    <property type="protein sequence ID" value="TKA66604.1"/>
    <property type="molecule type" value="Genomic_DNA"/>
</dbReference>
<evidence type="ECO:0008006" key="7">
    <source>
        <dbReference type="Google" id="ProtNLM"/>
    </source>
</evidence>
<dbReference type="InterPro" id="IPR045312">
    <property type="entry name" value="PCBER-like"/>
</dbReference>
<dbReference type="Gene3D" id="3.90.25.10">
    <property type="entry name" value="UDP-galactose 4-epimerase, domain 1"/>
    <property type="match status" value="1"/>
</dbReference>
<dbReference type="CDD" id="cd05259">
    <property type="entry name" value="PCBER_SDR_a"/>
    <property type="match status" value="1"/>
</dbReference>
<gene>
    <name evidence="5" type="ORF">B0A49_06026</name>
</gene>
<dbReference type="Proteomes" id="UP000308768">
    <property type="component" value="Unassembled WGS sequence"/>
</dbReference>
<dbReference type="AlphaFoldDB" id="A0A4U0WSU9"/>
<dbReference type="Gene3D" id="3.40.50.720">
    <property type="entry name" value="NAD(P)-binding Rossmann-like Domain"/>
    <property type="match status" value="1"/>
</dbReference>
<organism evidence="5 6">
    <name type="scientific">Cryomyces minteri</name>
    <dbReference type="NCBI Taxonomy" id="331657"/>
    <lineage>
        <taxon>Eukaryota</taxon>
        <taxon>Fungi</taxon>
        <taxon>Dikarya</taxon>
        <taxon>Ascomycota</taxon>
        <taxon>Pezizomycotina</taxon>
        <taxon>Dothideomycetes</taxon>
        <taxon>Dothideomycetes incertae sedis</taxon>
        <taxon>Cryomyces</taxon>
    </lineage>
</organism>
<reference evidence="5 6" key="1">
    <citation type="submission" date="2017-03" db="EMBL/GenBank/DDBJ databases">
        <title>Genomes of endolithic fungi from Antarctica.</title>
        <authorList>
            <person name="Coleine C."/>
            <person name="Masonjones S."/>
            <person name="Stajich J.E."/>
        </authorList>
    </citation>
    <scope>NUCLEOTIDE SEQUENCE [LARGE SCALE GENOMIC DNA]</scope>
    <source>
        <strain evidence="5 6">CCFEE 5187</strain>
    </source>
</reference>
<keyword evidence="2" id="KW-0560">Oxidoreductase</keyword>
<dbReference type="OrthoDB" id="3057168at2759"/>
<dbReference type="SUPFAM" id="SSF51735">
    <property type="entry name" value="NAD(P)-binding Rossmann-fold domains"/>
    <property type="match status" value="1"/>
</dbReference>
<sequence length="704" mass="78265">MLKNVIIAGAGGNLGPSILKALRDAGTFNISILSRADSKSTFSPDIKVYRTDYSEESLFSAFNGQDAVIATISGANAVKVQKKMIDATVKAGVKRFIPGEFGTKADTEELIEKVPIFGAKKEVTDYLKTKERDGLTWTGVITSGFFDWGLEVGFLGYDMKNHKAVIYNGGSEPHFTTTRPTIGKAVAAILSKPEDTANKYIFVASFQTTQKEVLASLEKASGKKWEIRTWLDSDNGNVKMELVMPSNVTRITRAIKARSSDGIPQIVDYYHGVGSQGGIVDRIYGGATGEGLAENVRAGYAFISNNYVPGDEIFLIGFSRGAFTARSIAGLISEVGVLTKAGLPYLGEIFKDVQHRHDSHYQPKHRYLPFSPSVFPEGKPSTSDPAYRKELQRRGLSRLNVTVKAIGVWDTVGSLGTPRIDKGWLEKFGIQSSASKEMSFYDTKLSDCVENAFQALGLDERRSAFSPSIWEKAPGNTTVSRLFQVVVFVTNGSYAMFNAKASSSNVGGGYSDQQLANITLAWMMSQLEPFLDFDPDYIIEQDEMNEDYYEKHEGRIRPWSFGKIINSMSGIYALGGATTRTPGAYYAMDSYTGRETSRPLRDTREYIHPSARMRLKLGGPGVDDQGRYECRALRDWRVSVEYDDKNKPPIILWKSRSRKKNVTTNVLPESPLRDMERELLANDPDIYEFIIDPPTEQRARRPRR</sequence>
<proteinExistence type="predicted"/>
<evidence type="ECO:0000256" key="1">
    <source>
        <dbReference type="ARBA" id="ARBA00022857"/>
    </source>
</evidence>
<dbReference type="InterPro" id="IPR036291">
    <property type="entry name" value="NAD(P)-bd_dom_sf"/>
</dbReference>
<dbReference type="Pfam" id="PF09994">
    <property type="entry name" value="T6SS_Tle1-like_cat"/>
    <property type="match status" value="1"/>
</dbReference>
<dbReference type="SUPFAM" id="SSF53474">
    <property type="entry name" value="alpha/beta-Hydrolases"/>
    <property type="match status" value="1"/>
</dbReference>
<dbReference type="STRING" id="331657.A0A4U0WSU9"/>
<dbReference type="PANTHER" id="PTHR33840:SF1">
    <property type="entry name" value="TLE1 PHOSPHOLIPASE DOMAIN-CONTAINING PROTEIN"/>
    <property type="match status" value="1"/>
</dbReference>
<dbReference type="Pfam" id="PF05368">
    <property type="entry name" value="NmrA"/>
    <property type="match status" value="1"/>
</dbReference>
<dbReference type="InterPro" id="IPR008030">
    <property type="entry name" value="NmrA-like"/>
</dbReference>
<feature type="domain" description="NmrA-like" evidence="3">
    <location>
        <begin position="3"/>
        <end position="226"/>
    </location>
</feature>
<evidence type="ECO:0000259" key="3">
    <source>
        <dbReference type="Pfam" id="PF05368"/>
    </source>
</evidence>
<keyword evidence="1" id="KW-0521">NADP</keyword>
<keyword evidence="6" id="KW-1185">Reference proteome</keyword>
<protein>
    <recommendedName>
        <fullName evidence="7">NmrA-like domain-containing protein</fullName>
    </recommendedName>
</protein>
<name>A0A4U0WSU9_9PEZI</name>
<evidence type="ECO:0000256" key="2">
    <source>
        <dbReference type="ARBA" id="ARBA00023002"/>
    </source>
</evidence>
<evidence type="ECO:0000313" key="5">
    <source>
        <dbReference type="EMBL" id="TKA66604.1"/>
    </source>
</evidence>